<name>I4EKK2_9BACT</name>
<evidence type="ECO:0000313" key="2">
    <source>
        <dbReference type="EMBL" id="CCF85214.1"/>
    </source>
</evidence>
<sequence>MGRAFGIRFTSVFLGGKLLIEPGLKIDYESYLQVPPRRRAWMHASGAIKTTAVSILTFLVALAGGFPRWVKWILGANASVVMLTEIFFSTRYSDWKRFGREMRIARELGQDDPAERC</sequence>
<keyword evidence="1" id="KW-0812">Transmembrane</keyword>
<organism evidence="2 3">
    <name type="scientific">Nitrolancea hollandica Lb</name>
    <dbReference type="NCBI Taxonomy" id="1129897"/>
    <lineage>
        <taxon>Bacteria</taxon>
        <taxon>Pseudomonadati</taxon>
        <taxon>Thermomicrobiota</taxon>
        <taxon>Thermomicrobia</taxon>
        <taxon>Sphaerobacterales</taxon>
        <taxon>Sphaerobacterineae</taxon>
        <taxon>Sphaerobacteraceae</taxon>
        <taxon>Nitrolancea</taxon>
    </lineage>
</organism>
<gene>
    <name evidence="2" type="ORF">NITHO_4670001</name>
</gene>
<comment type="caution">
    <text evidence="2">The sequence shown here is derived from an EMBL/GenBank/DDBJ whole genome shotgun (WGS) entry which is preliminary data.</text>
</comment>
<reference evidence="2 3" key="1">
    <citation type="journal article" date="2012" name="ISME J.">
        <title>Nitrification expanded: discovery, physiology and genomics of a nitrite-oxidizing bacterium from the phylum Chloroflexi.</title>
        <authorList>
            <person name="Sorokin D.Y."/>
            <person name="Lucker S."/>
            <person name="Vejmelkova D."/>
            <person name="Kostrikina N.A."/>
            <person name="Kleerebezem R."/>
            <person name="Rijpstra W.I."/>
            <person name="Damste J.S."/>
            <person name="Le Paslier D."/>
            <person name="Muyzer G."/>
            <person name="Wagner M."/>
            <person name="van Loosdrecht M.C."/>
            <person name="Daims H."/>
        </authorList>
    </citation>
    <scope>NUCLEOTIDE SEQUENCE [LARGE SCALE GENOMIC DNA]</scope>
    <source>
        <strain evidence="3">none</strain>
    </source>
</reference>
<feature type="transmembrane region" description="Helical" evidence="1">
    <location>
        <begin position="72"/>
        <end position="93"/>
    </location>
</feature>
<dbReference type="EMBL" id="CAGS01000409">
    <property type="protein sequence ID" value="CCF85214.1"/>
    <property type="molecule type" value="Genomic_DNA"/>
</dbReference>
<accession>I4EKK2</accession>
<keyword evidence="1" id="KW-0472">Membrane</keyword>
<protein>
    <submittedName>
        <fullName evidence="2">Uncharacterized protein</fullName>
    </submittedName>
</protein>
<feature type="transmembrane region" description="Helical" evidence="1">
    <location>
        <begin position="47"/>
        <end position="66"/>
    </location>
</feature>
<proteinExistence type="predicted"/>
<evidence type="ECO:0000313" key="3">
    <source>
        <dbReference type="Proteomes" id="UP000004221"/>
    </source>
</evidence>
<keyword evidence="3" id="KW-1185">Reference proteome</keyword>
<dbReference type="AlphaFoldDB" id="I4EKK2"/>
<keyword evidence="1" id="KW-1133">Transmembrane helix</keyword>
<dbReference type="Proteomes" id="UP000004221">
    <property type="component" value="Unassembled WGS sequence"/>
</dbReference>
<evidence type="ECO:0000256" key="1">
    <source>
        <dbReference type="SAM" id="Phobius"/>
    </source>
</evidence>